<comment type="caution">
    <text evidence="4">The sequence shown here is derived from an EMBL/GenBank/DDBJ whole genome shotgun (WGS) entry which is preliminary data.</text>
</comment>
<keyword evidence="2" id="KW-0812">Transmembrane</keyword>
<dbReference type="CDD" id="cd00161">
    <property type="entry name" value="beta-trefoil_Ricin-like"/>
    <property type="match status" value="2"/>
</dbReference>
<protein>
    <recommendedName>
        <fullName evidence="3">EF-hand domain-containing protein</fullName>
    </recommendedName>
</protein>
<proteinExistence type="predicted"/>
<dbReference type="Pfam" id="PF03762">
    <property type="entry name" value="VOMI"/>
    <property type="match status" value="1"/>
</dbReference>
<feature type="domain" description="EF-hand" evidence="3">
    <location>
        <begin position="40"/>
        <end position="75"/>
    </location>
</feature>
<organism evidence="4 5">
    <name type="scientific">Gonium pectorale</name>
    <name type="common">Green alga</name>
    <dbReference type="NCBI Taxonomy" id="33097"/>
    <lineage>
        <taxon>Eukaryota</taxon>
        <taxon>Viridiplantae</taxon>
        <taxon>Chlorophyta</taxon>
        <taxon>core chlorophytes</taxon>
        <taxon>Chlorophyceae</taxon>
        <taxon>CS clade</taxon>
        <taxon>Chlamydomonadales</taxon>
        <taxon>Volvocaceae</taxon>
        <taxon>Gonium</taxon>
    </lineage>
</organism>
<dbReference type="STRING" id="33097.A0A150GVC8"/>
<dbReference type="InterPro" id="IPR002048">
    <property type="entry name" value="EF_hand_dom"/>
</dbReference>
<evidence type="ECO:0000313" key="5">
    <source>
        <dbReference type="Proteomes" id="UP000075714"/>
    </source>
</evidence>
<dbReference type="InterPro" id="IPR035992">
    <property type="entry name" value="Ricin_B-like_lectins"/>
</dbReference>
<gene>
    <name evidence="4" type="ORF">GPECTOR_6g703</name>
</gene>
<dbReference type="SMART" id="SM00054">
    <property type="entry name" value="EFh"/>
    <property type="match status" value="1"/>
</dbReference>
<dbReference type="PANTHER" id="PTHR18841">
    <property type="entry name" value="VITELLINE MEMBRANE OUTER LAYER PROTEIN I-RELATED"/>
    <property type="match status" value="1"/>
</dbReference>
<dbReference type="InterPro" id="IPR036706">
    <property type="entry name" value="VOMI_sf"/>
</dbReference>
<dbReference type="Proteomes" id="UP000075714">
    <property type="component" value="Unassembled WGS sequence"/>
</dbReference>
<feature type="transmembrane region" description="Helical" evidence="2">
    <location>
        <begin position="83"/>
        <end position="108"/>
    </location>
</feature>
<feature type="compositionally biased region" description="Pro residues" evidence="1">
    <location>
        <begin position="332"/>
        <end position="346"/>
    </location>
</feature>
<evidence type="ECO:0000259" key="3">
    <source>
        <dbReference type="PROSITE" id="PS50222"/>
    </source>
</evidence>
<dbReference type="Gene3D" id="2.100.10.20">
    <property type="entry name" value="Vitelline membrane outer layer protein I (VOMI)"/>
    <property type="match status" value="1"/>
</dbReference>
<dbReference type="InterPro" id="IPR000772">
    <property type="entry name" value="Ricin_B_lectin"/>
</dbReference>
<dbReference type="Gene3D" id="2.80.10.50">
    <property type="match status" value="2"/>
</dbReference>
<dbReference type="PROSITE" id="PS50231">
    <property type="entry name" value="RICIN_B_LECTIN"/>
    <property type="match status" value="2"/>
</dbReference>
<dbReference type="SUPFAM" id="SSF51092">
    <property type="entry name" value="Vitelline membrane outer protein-I (VMO-I)"/>
    <property type="match status" value="1"/>
</dbReference>
<feature type="region of interest" description="Disordered" evidence="1">
    <location>
        <begin position="1"/>
        <end position="23"/>
    </location>
</feature>
<dbReference type="PROSITE" id="PS00018">
    <property type="entry name" value="EF_HAND_1"/>
    <property type="match status" value="1"/>
</dbReference>
<dbReference type="EMBL" id="LSYV01000007">
    <property type="protein sequence ID" value="KXZ53785.1"/>
    <property type="molecule type" value="Genomic_DNA"/>
</dbReference>
<keyword evidence="2" id="KW-0472">Membrane</keyword>
<dbReference type="Gene3D" id="1.10.238.10">
    <property type="entry name" value="EF-hand"/>
    <property type="match status" value="1"/>
</dbReference>
<sequence>MATGGPPTVEFGDRHSAGTGSKMARSLSVKEIVRQIGSQNRDKKLMKILEELDRDGSGQIDVAELIDLLEDVRRGRKERKYMCFAMIAMFVFGIVLIGSIIGLTYAMLYSLKDTEVKDGIMFVKNSDGSSLEIVRTGSAEFTVVNGAMVQRAGTAAQNTTANVLQTAAYMGTPQSLNSEIDIGELLELKYLLINGTGKAQLGLVVHGVARVPLEGSVHGTVLHIVTAAGTITLDSTVITFSTAIANIFAEAGFRVSGTRRALLGSYAVLGFFNTIKDLSAAGKPPSQPEPKLPSENFVMKLKIYEPCVIPDQPKTDRCTYVPPETAGSSGYAPPPPSPIAPSPPMLDPNSTQNGTEDDTKDLAGVELYKGSRYMTHHETTVSYNGKIRVMYDFPIYPFWQKVEVMSGTTVYSWQQNVLPEGSTNEVLPYFCGNYSAATTGAAGLNASSVLNYTYTGIDSVGDTLARHFELNVLQLSDKTGKTEVMRIDYWDSLDTYTPLRFEFTHKDIGTVMIDVVEIRAITASNPEAQSAMFVAPLMANVNASCPNDPSLPHLSSPFKARGAVVSADMPTGADAATGRRLIEQSVVLAHQWSQLDHEKGTGDWPQWALDVYGGAHPAKRSDAAVRRMLGECGTKVTIGMDIEPCGFDYWGYQNGAFGLSVRCGGNVGPVEVEGSLELDTCDSKIKGCLTIGVGLPDDNCSRERLACPQIGIDLSIEFASACVGYNYKEKYFFIEASLILNLIVFKAELSMEMDFSSCCIWIASVNLEASVGVSFFNIWVTVGDIDIVTDVYLRGNPEKQDETENPTALNLATGWMSVADGYWGDWNKLSYPCSKFAYNADKGSMEVLGLPMNSYQLRMEAPQGGGDDTALNGISVGCMTGTANTVESGDGFWGDWSSSASCPTGGYFVGAKMRIESPGGDDTAANSIVFTCSNNRGNEVNAHSGFWGDWTGWTYCPGDTYICGLQVRVETPGGDDTALNGLRIACCNFPTNTETAVTSAGPIKTGTTSGTTCLDITNDNQSSGTYIQQYACKDVAAQYFTVTATATGAYTITSMPKGLCFTVQNGGAGYGTRVILDNCVNGARNQAWSIVPAGAGIFTISPTHASGMCLDISGSSSANGATVQIFTMNLPTRATTGTLQLLAGQNDRCLDVPGNNQNSGVYLQSWDCNETGAQSYTVTAAGTNAYQIKSQGGFCVAVQNSGTNSGARIILDRCVDGAKNQLWKASAGYQGGVSLSPFHATGLCLDVSGGSTNNGAVVQAWQCNGGKAQSIKMTLPV</sequence>
<dbReference type="GO" id="GO:0005615">
    <property type="term" value="C:extracellular space"/>
    <property type="evidence" value="ECO:0007669"/>
    <property type="project" value="TreeGrafter"/>
</dbReference>
<dbReference type="AlphaFoldDB" id="A0A150GVC8"/>
<dbReference type="GO" id="GO:0005509">
    <property type="term" value="F:calcium ion binding"/>
    <property type="evidence" value="ECO:0007669"/>
    <property type="project" value="InterPro"/>
</dbReference>
<accession>A0A150GVC8</accession>
<dbReference type="Pfam" id="PF00652">
    <property type="entry name" value="Ricin_B_lectin"/>
    <property type="match status" value="2"/>
</dbReference>
<dbReference type="SUPFAM" id="SSF50370">
    <property type="entry name" value="Ricin B-like lectins"/>
    <property type="match status" value="2"/>
</dbReference>
<evidence type="ECO:0000256" key="1">
    <source>
        <dbReference type="SAM" id="MobiDB-lite"/>
    </source>
</evidence>
<name>A0A150GVC8_GONPE</name>
<feature type="region of interest" description="Disordered" evidence="1">
    <location>
        <begin position="315"/>
        <end position="360"/>
    </location>
</feature>
<reference evidence="5" key="1">
    <citation type="journal article" date="2016" name="Nat. Commun.">
        <title>The Gonium pectorale genome demonstrates co-option of cell cycle regulation during the evolution of multicellularity.</title>
        <authorList>
            <person name="Hanschen E.R."/>
            <person name="Marriage T.N."/>
            <person name="Ferris P.J."/>
            <person name="Hamaji T."/>
            <person name="Toyoda A."/>
            <person name="Fujiyama A."/>
            <person name="Neme R."/>
            <person name="Noguchi H."/>
            <person name="Minakuchi Y."/>
            <person name="Suzuki M."/>
            <person name="Kawai-Toyooka H."/>
            <person name="Smith D.R."/>
            <person name="Sparks H."/>
            <person name="Anderson J."/>
            <person name="Bakaric R."/>
            <person name="Luria V."/>
            <person name="Karger A."/>
            <person name="Kirschner M.W."/>
            <person name="Durand P.M."/>
            <person name="Michod R.E."/>
            <person name="Nozaki H."/>
            <person name="Olson B.J."/>
        </authorList>
    </citation>
    <scope>NUCLEOTIDE SEQUENCE [LARGE SCALE GENOMIC DNA]</scope>
    <source>
        <strain evidence="5">NIES-2863</strain>
    </source>
</reference>
<dbReference type="PROSITE" id="PS50222">
    <property type="entry name" value="EF_HAND_2"/>
    <property type="match status" value="1"/>
</dbReference>
<dbReference type="InterPro" id="IPR005515">
    <property type="entry name" value="VOMI"/>
</dbReference>
<keyword evidence="5" id="KW-1185">Reference proteome</keyword>
<dbReference type="PANTHER" id="PTHR18841:SF0">
    <property type="entry name" value="VITELLINE MEMBRANE OUTER LAYER 1 HOMOLOG A-RELATED"/>
    <property type="match status" value="1"/>
</dbReference>
<dbReference type="InterPro" id="IPR018247">
    <property type="entry name" value="EF_Hand_1_Ca_BS"/>
</dbReference>
<evidence type="ECO:0000256" key="2">
    <source>
        <dbReference type="SAM" id="Phobius"/>
    </source>
</evidence>
<dbReference type="OrthoDB" id="528822at2759"/>
<evidence type="ECO:0000313" key="4">
    <source>
        <dbReference type="EMBL" id="KXZ53785.1"/>
    </source>
</evidence>
<dbReference type="SMART" id="SM00458">
    <property type="entry name" value="RICIN"/>
    <property type="match status" value="2"/>
</dbReference>
<keyword evidence="2" id="KW-1133">Transmembrane helix</keyword>